<dbReference type="Pfam" id="PF04670">
    <property type="entry name" value="Gtr1_RagA"/>
    <property type="match status" value="1"/>
</dbReference>
<dbReference type="PROSITE" id="PS51419">
    <property type="entry name" value="RAB"/>
    <property type="match status" value="1"/>
</dbReference>
<dbReference type="EMBL" id="QGHD01000026">
    <property type="protein sequence ID" value="PWK93663.1"/>
    <property type="molecule type" value="Genomic_DNA"/>
</dbReference>
<keyword evidence="2" id="KW-0342">GTP-binding</keyword>
<dbReference type="PANTHER" id="PTHR42708:SF1">
    <property type="entry name" value="GLIDING MOTILITY PROTEIN MGLA"/>
    <property type="match status" value="1"/>
</dbReference>
<gene>
    <name evidence="4" type="ORF">B0H50_12626</name>
</gene>
<evidence type="ECO:0000256" key="3">
    <source>
        <dbReference type="SAM" id="MobiDB-lite"/>
    </source>
</evidence>
<comment type="caution">
    <text evidence="4">The sequence shown here is derived from an EMBL/GenBank/DDBJ whole genome shotgun (WGS) entry which is preliminary data.</text>
</comment>
<evidence type="ECO:0008006" key="6">
    <source>
        <dbReference type="Google" id="ProtNLM"/>
    </source>
</evidence>
<feature type="compositionally biased region" description="Low complexity" evidence="3">
    <location>
        <begin position="259"/>
        <end position="271"/>
    </location>
</feature>
<accession>A0ABX5LMW6</accession>
<evidence type="ECO:0000256" key="1">
    <source>
        <dbReference type="ARBA" id="ARBA00022741"/>
    </source>
</evidence>
<organism evidence="4 5">
    <name type="scientific">Hallerella porci</name>
    <dbReference type="NCBI Taxonomy" id="1945871"/>
    <lineage>
        <taxon>Bacteria</taxon>
        <taxon>Pseudomonadati</taxon>
        <taxon>Fibrobacterota</taxon>
        <taxon>Fibrobacteria</taxon>
        <taxon>Fibrobacterales</taxon>
        <taxon>Fibrobacteraceae</taxon>
        <taxon>Hallerella</taxon>
    </lineage>
</organism>
<dbReference type="Proteomes" id="UP000245523">
    <property type="component" value="Unassembled WGS sequence"/>
</dbReference>
<keyword evidence="5" id="KW-1185">Reference proteome</keyword>
<dbReference type="PANTHER" id="PTHR42708">
    <property type="entry name" value="ATP/GTP-BINDING PROTEIN-RELATED"/>
    <property type="match status" value="1"/>
</dbReference>
<reference evidence="4 5" key="1">
    <citation type="submission" date="2018-05" db="EMBL/GenBank/DDBJ databases">
        <title>Animal gut microbial communities from fecal samples from Wisconsin, USA.</title>
        <authorList>
            <person name="Neumann A."/>
        </authorList>
    </citation>
    <scope>NUCLEOTIDE SEQUENCE [LARGE SCALE GENOMIC DNA]</scope>
    <source>
        <strain evidence="4 5">UWS4</strain>
    </source>
</reference>
<dbReference type="CDD" id="cd00882">
    <property type="entry name" value="Ras_like_GTPase"/>
    <property type="match status" value="1"/>
</dbReference>
<evidence type="ECO:0000313" key="5">
    <source>
        <dbReference type="Proteomes" id="UP000245523"/>
    </source>
</evidence>
<keyword evidence="1" id="KW-0547">Nucleotide-binding</keyword>
<evidence type="ECO:0000313" key="4">
    <source>
        <dbReference type="EMBL" id="PWK93663.1"/>
    </source>
</evidence>
<dbReference type="InterPro" id="IPR006762">
    <property type="entry name" value="Gtr1_RagA"/>
</dbReference>
<protein>
    <recommendedName>
        <fullName evidence="6">GTPase</fullName>
    </recommendedName>
</protein>
<sequence length="321" mass="35688">MSSINFATREISCKVVYYGPGLSGKTTNLQVIHQKMPQDKRTDMVSLETEGDRTLFFDFLPLNLGDIKGFKTKFQLYTVPGQVYYNSTRKIVLRGVDGIVFVADSQRSREAENLESLQNLRQNLEDYGVNLDEIPLVLQYNKRDMENVFTLDEMNRLLNPNKIPFFPATAYNGKGVVTTLKAIAMLVIQRFNVKQGFLRKAADSVHNTGVHDVTLGGQNGVSISSKEQPAPAAQPIPTQEPRVEVQPKPVEAPKPFETSAPRPMPSMAASPFRGGIFQKSASPFGRPAAPAPKPFNKPAFDSNEGISDDEIELRPYIPKKK</sequence>
<proteinExistence type="predicted"/>
<dbReference type="Gene3D" id="3.40.50.300">
    <property type="entry name" value="P-loop containing nucleotide triphosphate hydrolases"/>
    <property type="match status" value="1"/>
</dbReference>
<evidence type="ECO:0000256" key="2">
    <source>
        <dbReference type="ARBA" id="ARBA00023134"/>
    </source>
</evidence>
<feature type="compositionally biased region" description="Low complexity" evidence="3">
    <location>
        <begin position="228"/>
        <end position="240"/>
    </location>
</feature>
<feature type="region of interest" description="Disordered" evidence="3">
    <location>
        <begin position="216"/>
        <end position="321"/>
    </location>
</feature>
<dbReference type="InterPro" id="IPR052705">
    <property type="entry name" value="Gliding_Motility_GTPase"/>
</dbReference>
<name>A0ABX5LMW6_9BACT</name>
<dbReference type="InterPro" id="IPR027417">
    <property type="entry name" value="P-loop_NTPase"/>
</dbReference>
<dbReference type="SUPFAM" id="SSF52540">
    <property type="entry name" value="P-loop containing nucleoside triphosphate hydrolases"/>
    <property type="match status" value="1"/>
</dbReference>